<reference evidence="2 3" key="1">
    <citation type="submission" date="2020-03" db="EMBL/GenBank/DDBJ databases">
        <title>Draft Genome Sequence of Cudoniella acicularis.</title>
        <authorList>
            <person name="Buettner E."/>
            <person name="Kellner H."/>
        </authorList>
    </citation>
    <scope>NUCLEOTIDE SEQUENCE [LARGE SCALE GENOMIC DNA]</scope>
    <source>
        <strain evidence="2 3">DSM 108380</strain>
    </source>
</reference>
<evidence type="ECO:0008006" key="4">
    <source>
        <dbReference type="Google" id="ProtNLM"/>
    </source>
</evidence>
<dbReference type="PANTHER" id="PTHR31723">
    <property type="entry name" value="PATHOGENESIS-RELATED FAMILY PROTEIN"/>
    <property type="match status" value="1"/>
</dbReference>
<organism evidence="2 3">
    <name type="scientific">Cudoniella acicularis</name>
    <dbReference type="NCBI Taxonomy" id="354080"/>
    <lineage>
        <taxon>Eukaryota</taxon>
        <taxon>Fungi</taxon>
        <taxon>Dikarya</taxon>
        <taxon>Ascomycota</taxon>
        <taxon>Pezizomycotina</taxon>
        <taxon>Leotiomycetes</taxon>
        <taxon>Helotiales</taxon>
        <taxon>Tricladiaceae</taxon>
        <taxon>Cudoniella</taxon>
    </lineage>
</organism>
<evidence type="ECO:0000313" key="3">
    <source>
        <dbReference type="Proteomes" id="UP000566819"/>
    </source>
</evidence>
<dbReference type="AlphaFoldDB" id="A0A8H4W688"/>
<evidence type="ECO:0000313" key="2">
    <source>
        <dbReference type="EMBL" id="KAF4633240.1"/>
    </source>
</evidence>
<dbReference type="PANTHER" id="PTHR31723:SF10">
    <property type="entry name" value="PATHOGEN-RELATED PROTEIN"/>
    <property type="match status" value="1"/>
</dbReference>
<feature type="region of interest" description="Disordered" evidence="1">
    <location>
        <begin position="243"/>
        <end position="276"/>
    </location>
</feature>
<dbReference type="EMBL" id="JAAMPI010000276">
    <property type="protein sequence ID" value="KAF4633240.1"/>
    <property type="molecule type" value="Genomic_DNA"/>
</dbReference>
<feature type="region of interest" description="Disordered" evidence="1">
    <location>
        <begin position="368"/>
        <end position="397"/>
    </location>
</feature>
<dbReference type="InterPro" id="IPR032710">
    <property type="entry name" value="NTF2-like_dom_sf"/>
</dbReference>
<feature type="compositionally biased region" description="Polar residues" evidence="1">
    <location>
        <begin position="250"/>
        <end position="267"/>
    </location>
</feature>
<feature type="compositionally biased region" description="Basic and acidic residues" evidence="1">
    <location>
        <begin position="380"/>
        <end position="389"/>
    </location>
</feature>
<name>A0A8H4W688_9HELO</name>
<evidence type="ECO:0000256" key="1">
    <source>
        <dbReference type="SAM" id="MobiDB-lite"/>
    </source>
</evidence>
<keyword evidence="3" id="KW-1185">Reference proteome</keyword>
<feature type="compositionally biased region" description="Polar residues" evidence="1">
    <location>
        <begin position="368"/>
        <end position="378"/>
    </location>
</feature>
<dbReference type="InterPro" id="IPR053218">
    <property type="entry name" value="Pathogen-related_defense"/>
</dbReference>
<dbReference type="Gene3D" id="3.10.450.50">
    <property type="match status" value="1"/>
</dbReference>
<dbReference type="OrthoDB" id="65445at2759"/>
<protein>
    <recommendedName>
        <fullName evidence="4">Pathogen-related protein</fullName>
    </recommendedName>
</protein>
<comment type="caution">
    <text evidence="2">The sequence shown here is derived from an EMBL/GenBank/DDBJ whole genome shotgun (WGS) entry which is preliminary data.</text>
</comment>
<feature type="region of interest" description="Disordered" evidence="1">
    <location>
        <begin position="416"/>
        <end position="457"/>
    </location>
</feature>
<feature type="compositionally biased region" description="Basic and acidic residues" evidence="1">
    <location>
        <begin position="442"/>
        <end position="457"/>
    </location>
</feature>
<sequence>MAAATVENPPAEPAGLPDYLLDPNAVLKDDSANWRYGRAPDYSNTRKVYSQTKTMNHEAKSLPSLVENLVKNWEVEASFKSDINDWRTVDRPNYTFAINGGPPQSAEHMLKVGTYNAIIAANEYYSPENMDFASSHKTFKRMMPTFAWEVLEVYSGPPVVAFKWRHWGTMKNDYVGFNDKGEKVTAKSHGGQIDIQGITVAKVDDKVRLQSVETWFDPLEMFRQIAPNGIVNKTIVKAGECEAEDEGHQVDSNIGTNKGTVTASGSSTDEKKAAEKKSEFAPGTAVVAAADSEEVLMTKAIWYCAGPRPITVKSQAVVYSTLSEPDLWFPTTTSQTLLLAINTIRKDDPTLLIQSRCRRDRMASTSNFVSVNNPTGINRTFDDSEESQKSPKRARRYSLDSSATYTFHPVKFEEKSNKKPLMELNGKSLTPKATKGRKPRREKGEKRQLELARAEREVPRNDSSIEMKYNRFRQFSRGLNITINDLDAAFEIVKDINIRAYLGNLKSVIKSSSHRGEDRKYTGIIGTDDPASVLQRVETGSAEDPSPLKYFREAWDLVSLVDCVDSELGESGHHFRNYREMEMTWKREAGQIPLLSRINWTSSLEQGRKYKIWCREVSGDSVEDRGILLMLLAVLAHERDPSEWTLAGKHFNWMQIRAIARYIKKDEPIFVEVIEYLNPWALALFQRGMLEKSEWEKFCTSLVKFIN</sequence>
<proteinExistence type="predicted"/>
<accession>A0A8H4W688</accession>
<dbReference type="Proteomes" id="UP000566819">
    <property type="component" value="Unassembled WGS sequence"/>
</dbReference>
<gene>
    <name evidence="2" type="ORF">G7Y89_g4877</name>
</gene>
<dbReference type="SUPFAM" id="SSF54427">
    <property type="entry name" value="NTF2-like"/>
    <property type="match status" value="1"/>
</dbReference>